<accession>A0A5B8R5L5</accession>
<dbReference type="SUPFAM" id="SSF46785">
    <property type="entry name" value="Winged helix' DNA-binding domain"/>
    <property type="match status" value="1"/>
</dbReference>
<dbReference type="InterPro" id="IPR039422">
    <property type="entry name" value="MarR/SlyA-like"/>
</dbReference>
<dbReference type="InterPro" id="IPR000835">
    <property type="entry name" value="HTH_MarR-typ"/>
</dbReference>
<dbReference type="Pfam" id="PF12802">
    <property type="entry name" value="MarR_2"/>
    <property type="match status" value="1"/>
</dbReference>
<proteinExistence type="predicted"/>
<evidence type="ECO:0000313" key="2">
    <source>
        <dbReference type="EMBL" id="QEA03761.1"/>
    </source>
</evidence>
<dbReference type="Gene3D" id="1.10.10.10">
    <property type="entry name" value="Winged helix-like DNA-binding domain superfamily/Winged helix DNA-binding domain"/>
    <property type="match status" value="1"/>
</dbReference>
<dbReference type="PANTHER" id="PTHR33164">
    <property type="entry name" value="TRANSCRIPTIONAL REGULATOR, MARR FAMILY"/>
    <property type="match status" value="1"/>
</dbReference>
<dbReference type="InterPro" id="IPR036388">
    <property type="entry name" value="WH-like_DNA-bd_sf"/>
</dbReference>
<dbReference type="InterPro" id="IPR036390">
    <property type="entry name" value="WH_DNA-bd_sf"/>
</dbReference>
<dbReference type="PRINTS" id="PR00598">
    <property type="entry name" value="HTHMARR"/>
</dbReference>
<feature type="domain" description="HTH marR-type" evidence="1">
    <location>
        <begin position="11"/>
        <end position="144"/>
    </location>
</feature>
<reference evidence="2" key="1">
    <citation type="submission" date="2019-06" db="EMBL/GenBank/DDBJ databases">
        <authorList>
            <person name="Murdoch R.W."/>
            <person name="Fathepure B."/>
        </authorList>
    </citation>
    <scope>NUCLEOTIDE SEQUENCE</scope>
</reference>
<dbReference type="SMART" id="SM00347">
    <property type="entry name" value="HTH_MARR"/>
    <property type="match status" value="1"/>
</dbReference>
<name>A0A5B8R5L5_9ZZZZ</name>
<gene>
    <name evidence="2" type="ORF">KBTEX_00061</name>
</gene>
<organism evidence="2">
    <name type="scientific">uncultured organism</name>
    <dbReference type="NCBI Taxonomy" id="155900"/>
    <lineage>
        <taxon>unclassified sequences</taxon>
        <taxon>environmental samples</taxon>
    </lineage>
</organism>
<protein>
    <recommendedName>
        <fullName evidence="1">HTH marR-type domain-containing protein</fullName>
    </recommendedName>
</protein>
<dbReference type="GO" id="GO:0003700">
    <property type="term" value="F:DNA-binding transcription factor activity"/>
    <property type="evidence" value="ECO:0007669"/>
    <property type="project" value="InterPro"/>
</dbReference>
<dbReference type="PANTHER" id="PTHR33164:SF43">
    <property type="entry name" value="HTH-TYPE TRANSCRIPTIONAL REPRESSOR YETL"/>
    <property type="match status" value="1"/>
</dbReference>
<dbReference type="AlphaFoldDB" id="A0A5B8R5L5"/>
<sequence>MSLVTPSAPASNALPGPLCTLADGIQQALDRACRQTAGIRLADWRVLAALDVHGPVSAGTVAERAGLERPRVTRAVARLRERGLVTRQPHPDDRRVVHLALTEAGTACLKRLGEIENARPDRLLAHLSHTERETIGLLLDGLRDKTVPAR</sequence>
<dbReference type="PROSITE" id="PS50995">
    <property type="entry name" value="HTH_MARR_2"/>
    <property type="match status" value="1"/>
</dbReference>
<evidence type="ECO:0000259" key="1">
    <source>
        <dbReference type="PROSITE" id="PS50995"/>
    </source>
</evidence>
<dbReference type="EMBL" id="MN079076">
    <property type="protein sequence ID" value="QEA03761.1"/>
    <property type="molecule type" value="Genomic_DNA"/>
</dbReference>
<dbReference type="GO" id="GO:0006950">
    <property type="term" value="P:response to stress"/>
    <property type="evidence" value="ECO:0007669"/>
    <property type="project" value="TreeGrafter"/>
</dbReference>